<proteinExistence type="predicted"/>
<sequence length="115" mass="13266">AKRLYLLNCVVVVFHCDLTSSPNSAPPQLSEAERIRLTPFERVVYDMAHNEKMVNDLILGRRVGFYELRGEIGQGNFSSVRLGIHALTKGLLFYLRYLFTLPISLCLYICILFYY</sequence>
<reference evidence="2" key="2">
    <citation type="submission" date="2025-09" db="UniProtKB">
        <authorList>
            <consortium name="Ensembl"/>
        </authorList>
    </citation>
    <scope>IDENTIFICATION</scope>
</reference>
<organism evidence="2 3">
    <name type="scientific">Hippocampus comes</name>
    <name type="common">Tiger tail seahorse</name>
    <dbReference type="NCBI Taxonomy" id="109280"/>
    <lineage>
        <taxon>Eukaryota</taxon>
        <taxon>Metazoa</taxon>
        <taxon>Chordata</taxon>
        <taxon>Craniata</taxon>
        <taxon>Vertebrata</taxon>
        <taxon>Euteleostomi</taxon>
        <taxon>Actinopterygii</taxon>
        <taxon>Neopterygii</taxon>
        <taxon>Teleostei</taxon>
        <taxon>Neoteleostei</taxon>
        <taxon>Acanthomorphata</taxon>
        <taxon>Syngnathiaria</taxon>
        <taxon>Syngnathiformes</taxon>
        <taxon>Syngnathoidei</taxon>
        <taxon>Syngnathidae</taxon>
        <taxon>Hippocampus</taxon>
    </lineage>
</organism>
<keyword evidence="1" id="KW-0472">Membrane</keyword>
<dbReference type="Proteomes" id="UP000264820">
    <property type="component" value="Unplaced"/>
</dbReference>
<evidence type="ECO:0000256" key="1">
    <source>
        <dbReference type="SAM" id="Phobius"/>
    </source>
</evidence>
<evidence type="ECO:0008006" key="4">
    <source>
        <dbReference type="Google" id="ProtNLM"/>
    </source>
</evidence>
<name>A0A3Q3D388_HIPCM</name>
<evidence type="ECO:0000313" key="2">
    <source>
        <dbReference type="Ensembl" id="ENSHCOP00000001389.1"/>
    </source>
</evidence>
<feature type="transmembrane region" description="Helical" evidence="1">
    <location>
        <begin position="94"/>
        <end position="114"/>
    </location>
</feature>
<reference evidence="2" key="1">
    <citation type="submission" date="2025-08" db="UniProtKB">
        <authorList>
            <consortium name="Ensembl"/>
        </authorList>
    </citation>
    <scope>IDENTIFICATION</scope>
</reference>
<dbReference type="Ensembl" id="ENSHCOT00000012191.1">
    <property type="protein sequence ID" value="ENSHCOP00000001389.1"/>
    <property type="gene ID" value="ENSHCOG00000002341.1"/>
</dbReference>
<protein>
    <recommendedName>
        <fullName evidence="4">Protein kinase domain-containing protein</fullName>
    </recommendedName>
</protein>
<accession>A0A3Q3D388</accession>
<keyword evidence="1" id="KW-0812">Transmembrane</keyword>
<dbReference type="STRING" id="109280.ENSHCOP00000001389"/>
<dbReference type="AlphaFoldDB" id="A0A3Q3D388"/>
<evidence type="ECO:0000313" key="3">
    <source>
        <dbReference type="Proteomes" id="UP000264820"/>
    </source>
</evidence>
<keyword evidence="3" id="KW-1185">Reference proteome</keyword>
<dbReference type="GeneTree" id="ENSGT00940000165287"/>
<keyword evidence="1" id="KW-1133">Transmembrane helix</keyword>